<name>A0ABZ0HR38_9HYPH</name>
<dbReference type="RefSeq" id="WP_407339213.1">
    <property type="nucleotide sequence ID" value="NZ_CP136862.1"/>
</dbReference>
<accession>A0ABZ0HR38</accession>
<gene>
    <name evidence="1" type="ORF">RZS28_00165</name>
</gene>
<protein>
    <submittedName>
        <fullName evidence="1">Uncharacterized protein</fullName>
    </submittedName>
</protein>
<dbReference type="EMBL" id="CP136862">
    <property type="protein sequence ID" value="WOJ89767.1"/>
    <property type="molecule type" value="Genomic_DNA"/>
</dbReference>
<reference evidence="1 2" key="1">
    <citation type="submission" date="2023-10" db="EMBL/GenBank/DDBJ databases">
        <title>Novel methanotroph of the genus Methylocapsa from a subarctic wetland.</title>
        <authorList>
            <person name="Belova S.E."/>
            <person name="Oshkin I.Y."/>
            <person name="Miroshnikov K."/>
            <person name="Dedysh S.N."/>
        </authorList>
    </citation>
    <scope>NUCLEOTIDE SEQUENCE [LARGE SCALE GENOMIC DNA]</scope>
    <source>
        <strain evidence="1 2">RX1</strain>
    </source>
</reference>
<dbReference type="Proteomes" id="UP001626536">
    <property type="component" value="Chromosome"/>
</dbReference>
<keyword evidence="2" id="KW-1185">Reference proteome</keyword>
<evidence type="ECO:0000313" key="1">
    <source>
        <dbReference type="EMBL" id="WOJ89767.1"/>
    </source>
</evidence>
<proteinExistence type="predicted"/>
<organism evidence="1 2">
    <name type="scientific">Methylocapsa polymorpha</name>
    <dbReference type="NCBI Taxonomy" id="3080828"/>
    <lineage>
        <taxon>Bacteria</taxon>
        <taxon>Pseudomonadati</taxon>
        <taxon>Pseudomonadota</taxon>
        <taxon>Alphaproteobacteria</taxon>
        <taxon>Hyphomicrobiales</taxon>
        <taxon>Beijerinckiaceae</taxon>
        <taxon>Methylocapsa</taxon>
    </lineage>
</organism>
<evidence type="ECO:0000313" key="2">
    <source>
        <dbReference type="Proteomes" id="UP001626536"/>
    </source>
</evidence>
<sequence length="100" mass="10805">MATEGKIAASAIPQLPPERLETLRAELLQYLYKTGAAPDYSVPAARIEAELGLTRDEIRAVHNYILMQGLVAERARLGHIGLSTPGQIAAKGLIEPDLDD</sequence>